<evidence type="ECO:0000313" key="2">
    <source>
        <dbReference type="Proteomes" id="UP001176961"/>
    </source>
</evidence>
<dbReference type="Proteomes" id="UP001176961">
    <property type="component" value="Unassembled WGS sequence"/>
</dbReference>
<proteinExistence type="predicted"/>
<organism evidence="1 2">
    <name type="scientific">Cylicocyclus nassatus</name>
    <name type="common">Nematode worm</name>
    <dbReference type="NCBI Taxonomy" id="53992"/>
    <lineage>
        <taxon>Eukaryota</taxon>
        <taxon>Metazoa</taxon>
        <taxon>Ecdysozoa</taxon>
        <taxon>Nematoda</taxon>
        <taxon>Chromadorea</taxon>
        <taxon>Rhabditida</taxon>
        <taxon>Rhabditina</taxon>
        <taxon>Rhabditomorpha</taxon>
        <taxon>Strongyloidea</taxon>
        <taxon>Strongylidae</taxon>
        <taxon>Cylicocyclus</taxon>
    </lineage>
</organism>
<keyword evidence="2" id="KW-1185">Reference proteome</keyword>
<accession>A0AA36MBW9</accession>
<name>A0AA36MBW9_CYLNA</name>
<comment type="caution">
    <text evidence="1">The sequence shown here is derived from an EMBL/GenBank/DDBJ whole genome shotgun (WGS) entry which is preliminary data.</text>
</comment>
<reference evidence="1" key="1">
    <citation type="submission" date="2023-07" db="EMBL/GenBank/DDBJ databases">
        <authorList>
            <consortium name="CYATHOMIX"/>
        </authorList>
    </citation>
    <scope>NUCLEOTIDE SEQUENCE</scope>
    <source>
        <strain evidence="1">N/A</strain>
    </source>
</reference>
<dbReference type="AlphaFoldDB" id="A0AA36MBW9"/>
<protein>
    <submittedName>
        <fullName evidence="1">Uncharacterized protein</fullName>
    </submittedName>
</protein>
<dbReference type="EMBL" id="CATQJL010000316">
    <property type="protein sequence ID" value="CAJ0604698.1"/>
    <property type="molecule type" value="Genomic_DNA"/>
</dbReference>
<gene>
    <name evidence="1" type="ORF">CYNAS_LOCUS16681</name>
</gene>
<sequence>MLAIFQGISDETNALLDQRNVAFPNLRSLNMTSMELLSRPPPRRKVGVASMDTRNVLVLGEEDLEGEGMLGLRENRGRTIIAITFESTAASF</sequence>
<evidence type="ECO:0000313" key="1">
    <source>
        <dbReference type="EMBL" id="CAJ0604698.1"/>
    </source>
</evidence>